<evidence type="ECO:0000313" key="2">
    <source>
        <dbReference type="EMBL" id="EKW9776103.1"/>
    </source>
</evidence>
<dbReference type="AlphaFoldDB" id="A0AAJ4RJK4"/>
<dbReference type="RefSeq" id="WP_004249847.1">
    <property type="nucleotide sequence ID" value="NZ_BRSY01000003.1"/>
</dbReference>
<gene>
    <name evidence="2" type="ORF">PW210_001917</name>
</gene>
<keyword evidence="1" id="KW-1133">Transmembrane helix</keyword>
<comment type="caution">
    <text evidence="2">The sequence shown here is derived from an EMBL/GenBank/DDBJ whole genome shotgun (WGS) entry which is preliminary data.</text>
</comment>
<organism evidence="2 3">
    <name type="scientific">Proteus mirabilis</name>
    <dbReference type="NCBI Taxonomy" id="584"/>
    <lineage>
        <taxon>Bacteria</taxon>
        <taxon>Pseudomonadati</taxon>
        <taxon>Pseudomonadota</taxon>
        <taxon>Gammaproteobacteria</taxon>
        <taxon>Enterobacterales</taxon>
        <taxon>Morganellaceae</taxon>
        <taxon>Proteus</taxon>
    </lineage>
</organism>
<sequence>MSNVVLSYDPEGGASESDLMIIVLTIICKVFFLIKTEKNNANFVNSLINELFYFVFKKIIITNKLAYTLCGYL</sequence>
<name>A0AAJ4RJK4_PROMI</name>
<evidence type="ECO:0000256" key="1">
    <source>
        <dbReference type="SAM" id="Phobius"/>
    </source>
</evidence>
<proteinExistence type="predicted"/>
<dbReference type="EMBL" id="ABKSPD020000005">
    <property type="protein sequence ID" value="EKW9776103.1"/>
    <property type="molecule type" value="Genomic_DNA"/>
</dbReference>
<evidence type="ECO:0000313" key="3">
    <source>
        <dbReference type="Proteomes" id="UP001171165"/>
    </source>
</evidence>
<keyword evidence="1" id="KW-0472">Membrane</keyword>
<keyword evidence="1" id="KW-0812">Transmembrane</keyword>
<reference evidence="2" key="1">
    <citation type="submission" date="2023-06" db="EMBL/GenBank/DDBJ databases">
        <authorList>
            <consortium name="Clinical and Environmental Microbiology Branch: Whole genome sequencing antimicrobial resistance pathogens in the healthcare setting"/>
        </authorList>
    </citation>
    <scope>NUCLEOTIDE SEQUENCE</scope>
    <source>
        <strain evidence="2">Microbial</strain>
    </source>
</reference>
<dbReference type="Proteomes" id="UP001171165">
    <property type="component" value="Unassembled WGS sequence"/>
</dbReference>
<protein>
    <submittedName>
        <fullName evidence="2">Uncharacterized protein</fullName>
    </submittedName>
</protein>
<feature type="transmembrane region" description="Helical" evidence="1">
    <location>
        <begin position="17"/>
        <end position="34"/>
    </location>
</feature>
<accession>A0AAJ4RJK4</accession>